<keyword evidence="3 7" id="KW-0081">Bacteriolytic enzyme</keyword>
<dbReference type="GO" id="GO:0031640">
    <property type="term" value="P:killing of cells of another organism"/>
    <property type="evidence" value="ECO:0007669"/>
    <property type="project" value="UniProtKB-KW"/>
</dbReference>
<dbReference type="InterPro" id="IPR033907">
    <property type="entry name" value="Endolysin_autolysin"/>
</dbReference>
<evidence type="ECO:0000256" key="2">
    <source>
        <dbReference type="ARBA" id="ARBA00022529"/>
    </source>
</evidence>
<dbReference type="PANTHER" id="PTHR38107">
    <property type="match status" value="1"/>
</dbReference>
<proteinExistence type="inferred from homology"/>
<keyword evidence="5" id="KW-1035">Host cytoplasm</keyword>
<accession>A0A7K1U4D7</accession>
<dbReference type="InterPro" id="IPR023347">
    <property type="entry name" value="Lysozyme_dom_sf"/>
</dbReference>
<gene>
    <name evidence="8" type="ORF">GO493_13210</name>
</gene>
<dbReference type="GO" id="GO:0003796">
    <property type="term" value="F:lysozyme activity"/>
    <property type="evidence" value="ECO:0007669"/>
    <property type="project" value="UniProtKB-EC"/>
</dbReference>
<evidence type="ECO:0000256" key="4">
    <source>
        <dbReference type="ARBA" id="ARBA00022801"/>
    </source>
</evidence>
<dbReference type="EC" id="3.2.1.17" evidence="7"/>
<comment type="similarity">
    <text evidence="7">Belongs to the glycosyl hydrolase 24 family.</text>
</comment>
<dbReference type="GO" id="GO:0042742">
    <property type="term" value="P:defense response to bacterium"/>
    <property type="evidence" value="ECO:0007669"/>
    <property type="project" value="UniProtKB-KW"/>
</dbReference>
<protein>
    <recommendedName>
        <fullName evidence="7">Lysozyme</fullName>
        <ecNumber evidence="7">3.2.1.17</ecNumber>
    </recommendedName>
</protein>
<reference evidence="8 9" key="1">
    <citation type="submission" date="2019-12" db="EMBL/GenBank/DDBJ databases">
        <title>Chitinophaga sp. strain ysch24 (GDMCC 1.1355), whole genome shotgun sequence.</title>
        <authorList>
            <person name="Zhang X."/>
        </authorList>
    </citation>
    <scope>NUCLEOTIDE SEQUENCE [LARGE SCALE GENOMIC DNA]</scope>
    <source>
        <strain evidence="9">ysch24</strain>
    </source>
</reference>
<dbReference type="Gene3D" id="1.10.530.40">
    <property type="match status" value="1"/>
</dbReference>
<evidence type="ECO:0000256" key="6">
    <source>
        <dbReference type="ARBA" id="ARBA00023295"/>
    </source>
</evidence>
<keyword evidence="6 7" id="KW-0326">Glycosidase</keyword>
<name>A0A7K1U4D7_9BACT</name>
<keyword evidence="9" id="KW-1185">Reference proteome</keyword>
<dbReference type="Pfam" id="PF00959">
    <property type="entry name" value="Phage_lysozyme"/>
    <property type="match status" value="1"/>
</dbReference>
<dbReference type="AlphaFoldDB" id="A0A7K1U4D7"/>
<dbReference type="InterPro" id="IPR034690">
    <property type="entry name" value="Endolysin_T4_type"/>
</dbReference>
<keyword evidence="2 7" id="KW-0929">Antimicrobial</keyword>
<dbReference type="RefSeq" id="WP_157306653.1">
    <property type="nucleotide sequence ID" value="NZ_WRXN01000005.1"/>
</dbReference>
<dbReference type="SUPFAM" id="SSF53955">
    <property type="entry name" value="Lysozyme-like"/>
    <property type="match status" value="1"/>
</dbReference>
<evidence type="ECO:0000256" key="5">
    <source>
        <dbReference type="ARBA" id="ARBA00023200"/>
    </source>
</evidence>
<comment type="catalytic activity">
    <reaction evidence="1 7">
        <text>Hydrolysis of (1-&gt;4)-beta-linkages between N-acetylmuramic acid and N-acetyl-D-glucosamine residues in a peptidoglycan and between N-acetyl-D-glucosamine residues in chitodextrins.</text>
        <dbReference type="EC" id="3.2.1.17"/>
    </reaction>
</comment>
<dbReference type="CDD" id="cd00737">
    <property type="entry name" value="lyz_endolysin_autolysin"/>
    <property type="match status" value="1"/>
</dbReference>
<evidence type="ECO:0000256" key="7">
    <source>
        <dbReference type="RuleBase" id="RU003788"/>
    </source>
</evidence>
<evidence type="ECO:0000313" key="8">
    <source>
        <dbReference type="EMBL" id="MVT09223.1"/>
    </source>
</evidence>
<evidence type="ECO:0000256" key="3">
    <source>
        <dbReference type="ARBA" id="ARBA00022638"/>
    </source>
</evidence>
<dbReference type="InterPro" id="IPR023346">
    <property type="entry name" value="Lysozyme-like_dom_sf"/>
</dbReference>
<dbReference type="InterPro" id="IPR002196">
    <property type="entry name" value="Glyco_hydro_24"/>
</dbReference>
<dbReference type="InterPro" id="IPR051018">
    <property type="entry name" value="Bacteriophage_GH24"/>
</dbReference>
<evidence type="ECO:0000256" key="1">
    <source>
        <dbReference type="ARBA" id="ARBA00000632"/>
    </source>
</evidence>
<sequence length="163" mass="18371">MELSEKGQKLIKHFEQCRLTSYQDSKGVWTIGWGNTYYENDKPVKKGETITQARADELFSAITKGFVADVNKLTKGIKLKQQQFDSLVSFAYNAGSDMNNNGIAEGLGDSTLLKVVKQNPKDPVVVVEFLKWNVSGGKVLEGLTRRRKAEAYMYMTGELEFFE</sequence>
<comment type="caution">
    <text evidence="8">The sequence shown here is derived from an EMBL/GenBank/DDBJ whole genome shotgun (WGS) entry which is preliminary data.</text>
</comment>
<keyword evidence="4 7" id="KW-0378">Hydrolase</keyword>
<evidence type="ECO:0000313" key="9">
    <source>
        <dbReference type="Proteomes" id="UP000461730"/>
    </source>
</evidence>
<dbReference type="Proteomes" id="UP000461730">
    <property type="component" value="Unassembled WGS sequence"/>
</dbReference>
<dbReference type="GO" id="GO:0016998">
    <property type="term" value="P:cell wall macromolecule catabolic process"/>
    <property type="evidence" value="ECO:0007669"/>
    <property type="project" value="InterPro"/>
</dbReference>
<dbReference type="HAMAP" id="MF_04110">
    <property type="entry name" value="ENDOLYSIN_T4"/>
    <property type="match status" value="1"/>
</dbReference>
<organism evidence="8 9">
    <name type="scientific">Chitinophaga tropicalis</name>
    <dbReference type="NCBI Taxonomy" id="2683588"/>
    <lineage>
        <taxon>Bacteria</taxon>
        <taxon>Pseudomonadati</taxon>
        <taxon>Bacteroidota</taxon>
        <taxon>Chitinophagia</taxon>
        <taxon>Chitinophagales</taxon>
        <taxon>Chitinophagaceae</taxon>
        <taxon>Chitinophaga</taxon>
    </lineage>
</organism>
<dbReference type="PANTHER" id="PTHR38107:SF3">
    <property type="entry name" value="LYSOZYME RRRD-RELATED"/>
    <property type="match status" value="1"/>
</dbReference>
<dbReference type="EMBL" id="WRXN01000005">
    <property type="protein sequence ID" value="MVT09223.1"/>
    <property type="molecule type" value="Genomic_DNA"/>
</dbReference>
<dbReference type="GO" id="GO:0009253">
    <property type="term" value="P:peptidoglycan catabolic process"/>
    <property type="evidence" value="ECO:0007669"/>
    <property type="project" value="InterPro"/>
</dbReference>